<dbReference type="Proteomes" id="UP001381174">
    <property type="component" value="Unassembled WGS sequence"/>
</dbReference>
<protein>
    <submittedName>
        <fullName evidence="3">Low affinity iron permease family protein</fullName>
    </submittedName>
</protein>
<sequence>MSKLSKAFRSFAEATARYSGKPAAFLIAAGIVIVWAATGPLFGFGDTWQLVINTGTTIITFLMVFLIQNTQNRDSAALQIKLDELIRTSRSRNALLDVDNLDEDSLERIREMYRKLAHKKEEEARRSRGAGRRVRREDELEEACEEVKEIDRELARASADHPDPGGGPEQKD</sequence>
<dbReference type="Pfam" id="PF04120">
    <property type="entry name" value="Iron_permease"/>
    <property type="match status" value="1"/>
</dbReference>
<reference evidence="3 4" key="1">
    <citation type="journal article" date="2014" name="Int. J. Syst. Evol. Microbiol.">
        <title>Fulvimonas yonginensis sp. nov., isolated from greenhouse soil, and emended description of the genus Fulvimonas.</title>
        <authorList>
            <person name="Ahn J.H."/>
            <person name="Kim S.J."/>
            <person name="Weon H.Y."/>
            <person name="Hong S.B."/>
            <person name="Seok S.J."/>
            <person name="Kwon S.W."/>
        </authorList>
    </citation>
    <scope>NUCLEOTIDE SEQUENCE [LARGE SCALE GENOMIC DNA]</scope>
    <source>
        <strain evidence="3 4">KACC 16952</strain>
    </source>
</reference>
<keyword evidence="2" id="KW-0812">Transmembrane</keyword>
<keyword evidence="2" id="KW-0472">Membrane</keyword>
<dbReference type="EMBL" id="JBBBNY010000002">
    <property type="protein sequence ID" value="MEI7035864.1"/>
    <property type="molecule type" value="Genomic_DNA"/>
</dbReference>
<gene>
    <name evidence="3" type="ORF">WAT24_03720</name>
</gene>
<evidence type="ECO:0000256" key="2">
    <source>
        <dbReference type="SAM" id="Phobius"/>
    </source>
</evidence>
<keyword evidence="4" id="KW-1185">Reference proteome</keyword>
<feature type="region of interest" description="Disordered" evidence="1">
    <location>
        <begin position="120"/>
        <end position="172"/>
    </location>
</feature>
<name>A0ABU8J8H5_9GAMM</name>
<evidence type="ECO:0000313" key="3">
    <source>
        <dbReference type="EMBL" id="MEI7035864.1"/>
    </source>
</evidence>
<evidence type="ECO:0000313" key="4">
    <source>
        <dbReference type="Proteomes" id="UP001381174"/>
    </source>
</evidence>
<feature type="compositionally biased region" description="Basic and acidic residues" evidence="1">
    <location>
        <begin position="145"/>
        <end position="172"/>
    </location>
</feature>
<proteinExistence type="predicted"/>
<comment type="caution">
    <text evidence="3">The sequence shown here is derived from an EMBL/GenBank/DDBJ whole genome shotgun (WGS) entry which is preliminary data.</text>
</comment>
<feature type="transmembrane region" description="Helical" evidence="2">
    <location>
        <begin position="23"/>
        <end position="42"/>
    </location>
</feature>
<organism evidence="3 4">
    <name type="scientific">Fulvimonas yonginensis</name>
    <dbReference type="NCBI Taxonomy" id="1495200"/>
    <lineage>
        <taxon>Bacteria</taxon>
        <taxon>Pseudomonadati</taxon>
        <taxon>Pseudomonadota</taxon>
        <taxon>Gammaproteobacteria</taxon>
        <taxon>Lysobacterales</taxon>
        <taxon>Rhodanobacteraceae</taxon>
        <taxon>Fulvimonas</taxon>
    </lineage>
</organism>
<feature type="transmembrane region" description="Helical" evidence="2">
    <location>
        <begin position="48"/>
        <end position="67"/>
    </location>
</feature>
<dbReference type="InterPro" id="IPR007251">
    <property type="entry name" value="Iron_permease_Fet4"/>
</dbReference>
<keyword evidence="2" id="KW-1133">Transmembrane helix</keyword>
<evidence type="ECO:0000256" key="1">
    <source>
        <dbReference type="SAM" id="MobiDB-lite"/>
    </source>
</evidence>
<accession>A0ABU8J8H5</accession>